<accession>A0A8J3AGE5</accession>
<sequence>MKYFIDTNLANTLRLHPNVVFLDCRFQLADSSYGYKAYVKNHIPHARFVDLKNDLSSEVQKHGGRHPLPDVNDFSELLGKLGIDQNTIVICYDDGFLDNAARCWFLCRLVGHQFTFVLNGGYKEWVENGFEVTEEIANVTPKKFEANINDHMVSFISDVKEKQFNDNVNLIDSREYIRYKGEVEPIDRIAGHIPGAKHSFWKDVLNENGRIKSKEELQNHYKHFSKDKESIVYCGSGVTGCVNYLGLIEAEYPNVKLYAGSFSDWISYEENVVNKVDL</sequence>
<dbReference type="PROSITE" id="PS50206">
    <property type="entry name" value="RHODANESE_3"/>
    <property type="match status" value="2"/>
</dbReference>
<comment type="caution">
    <text evidence="4">The sequence shown here is derived from an EMBL/GenBank/DDBJ whole genome shotgun (WGS) entry which is preliminary data.</text>
</comment>
<dbReference type="InterPro" id="IPR045078">
    <property type="entry name" value="TST/MPST-like"/>
</dbReference>
<dbReference type="Gene3D" id="3.40.250.10">
    <property type="entry name" value="Rhodanese-like domain"/>
    <property type="match status" value="2"/>
</dbReference>
<dbReference type="InterPro" id="IPR001763">
    <property type="entry name" value="Rhodanese-like_dom"/>
</dbReference>
<protein>
    <submittedName>
        <fullName evidence="4">Thiosulfate sulfurtransferase</fullName>
    </submittedName>
</protein>
<gene>
    <name evidence="4" type="ORF">GCM10007380_12570</name>
</gene>
<dbReference type="SMART" id="SM00450">
    <property type="entry name" value="RHOD"/>
    <property type="match status" value="2"/>
</dbReference>
<keyword evidence="5" id="KW-1185">Reference proteome</keyword>
<keyword evidence="2" id="KW-0677">Repeat</keyword>
<evidence type="ECO:0000259" key="3">
    <source>
        <dbReference type="PROSITE" id="PS50206"/>
    </source>
</evidence>
<dbReference type="RefSeq" id="WP_235821402.1">
    <property type="nucleotide sequence ID" value="NZ_BMHB01000001.1"/>
</dbReference>
<dbReference type="SUPFAM" id="SSF52821">
    <property type="entry name" value="Rhodanese/Cell cycle control phosphatase"/>
    <property type="match status" value="2"/>
</dbReference>
<reference evidence="5" key="1">
    <citation type="journal article" date="2019" name="Int. J. Syst. Evol. Microbiol.">
        <title>The Global Catalogue of Microorganisms (GCM) 10K type strain sequencing project: providing services to taxonomists for standard genome sequencing and annotation.</title>
        <authorList>
            <consortium name="The Broad Institute Genomics Platform"/>
            <consortium name="The Broad Institute Genome Sequencing Center for Infectious Disease"/>
            <person name="Wu L."/>
            <person name="Ma J."/>
        </authorList>
    </citation>
    <scope>NUCLEOTIDE SEQUENCE [LARGE SCALE GENOMIC DNA]</scope>
    <source>
        <strain evidence="5">CGMCC 1.14993</strain>
    </source>
</reference>
<evidence type="ECO:0000256" key="2">
    <source>
        <dbReference type="ARBA" id="ARBA00022737"/>
    </source>
</evidence>
<dbReference type="InterPro" id="IPR036873">
    <property type="entry name" value="Rhodanese-like_dom_sf"/>
</dbReference>
<evidence type="ECO:0000313" key="4">
    <source>
        <dbReference type="EMBL" id="GGI12369.1"/>
    </source>
</evidence>
<feature type="domain" description="Rhodanese" evidence="3">
    <location>
        <begin position="164"/>
        <end position="274"/>
    </location>
</feature>
<dbReference type="CDD" id="cd01448">
    <property type="entry name" value="TST_Repeat_1"/>
    <property type="match status" value="1"/>
</dbReference>
<keyword evidence="1" id="KW-0808">Transferase</keyword>
<feature type="domain" description="Rhodanese" evidence="3">
    <location>
        <begin position="15"/>
        <end position="134"/>
    </location>
</feature>
<dbReference type="Pfam" id="PF00581">
    <property type="entry name" value="Rhodanese"/>
    <property type="match status" value="2"/>
</dbReference>
<dbReference type="PANTHER" id="PTHR11364:SF27">
    <property type="entry name" value="SULFURTRANSFERASE"/>
    <property type="match status" value="1"/>
</dbReference>
<evidence type="ECO:0000256" key="1">
    <source>
        <dbReference type="ARBA" id="ARBA00022679"/>
    </source>
</evidence>
<proteinExistence type="predicted"/>
<evidence type="ECO:0000313" key="5">
    <source>
        <dbReference type="Proteomes" id="UP000626244"/>
    </source>
</evidence>
<dbReference type="CDD" id="cd01449">
    <property type="entry name" value="TST_Repeat_2"/>
    <property type="match status" value="1"/>
</dbReference>
<dbReference type="PANTHER" id="PTHR11364">
    <property type="entry name" value="THIOSULFATE SULFERTANSFERASE"/>
    <property type="match status" value="1"/>
</dbReference>
<dbReference type="Proteomes" id="UP000626244">
    <property type="component" value="Unassembled WGS sequence"/>
</dbReference>
<dbReference type="GO" id="GO:0004792">
    <property type="term" value="F:thiosulfate-cyanide sulfurtransferase activity"/>
    <property type="evidence" value="ECO:0007669"/>
    <property type="project" value="TreeGrafter"/>
</dbReference>
<name>A0A8J3AGE5_9BACI</name>
<organism evidence="4 5">
    <name type="scientific">Gottfriedia solisilvae</name>
    <dbReference type="NCBI Taxonomy" id="1516104"/>
    <lineage>
        <taxon>Bacteria</taxon>
        <taxon>Bacillati</taxon>
        <taxon>Bacillota</taxon>
        <taxon>Bacilli</taxon>
        <taxon>Bacillales</taxon>
        <taxon>Bacillaceae</taxon>
        <taxon>Gottfriedia</taxon>
    </lineage>
</organism>
<dbReference type="EMBL" id="BMHB01000001">
    <property type="protein sequence ID" value="GGI12369.1"/>
    <property type="molecule type" value="Genomic_DNA"/>
</dbReference>
<dbReference type="AlphaFoldDB" id="A0A8J3AGE5"/>